<dbReference type="InterPro" id="IPR050210">
    <property type="entry name" value="tRNA_Adenine-N(6)_MTase"/>
</dbReference>
<dbReference type="PANTHER" id="PTHR47739:SF1">
    <property type="entry name" value="TRNA1(VAL) (ADENINE(37)-N6)-METHYLTRANSFERASE"/>
    <property type="match status" value="1"/>
</dbReference>
<sequence length="247" mass="27653">MKSVSPEETVDYLRKWDIHVIQAKRGYRFAIESLLLPLLAHLPDKGRVIDIGTGNGVIAFIVAKMKPNVEVVGLEIQKEMAERAKRGVKLNRLEKRVSIVEGSFTNIKKLFAPESFSYVISNPPFWKAGSGRTSPDREKIIARTEVMGTIEELIEAASYLLPSKGRAGIIYAAERITDLLCAMRKEKIEPKRLVPIYPYPDEKAQFIFVEGVKNAKTGQCIVEPALILHEPSGEYTSLVKEMIGVRS</sequence>
<evidence type="ECO:0000313" key="2">
    <source>
        <dbReference type="EMBL" id="BAT71650.1"/>
    </source>
</evidence>
<dbReference type="GO" id="GO:0032259">
    <property type="term" value="P:methylation"/>
    <property type="evidence" value="ECO:0007669"/>
    <property type="project" value="UniProtKB-KW"/>
</dbReference>
<protein>
    <submittedName>
        <fullName evidence="2">tRNA1Val (Adenine37-N6)-methyltransferase</fullName>
        <ecNumber evidence="2">2.1.1.223</ecNumber>
    </submittedName>
</protein>
<keyword evidence="2" id="KW-0808">Transferase</keyword>
<dbReference type="GO" id="GO:0008170">
    <property type="term" value="F:N-methyltransferase activity"/>
    <property type="evidence" value="ECO:0007669"/>
    <property type="project" value="UniProtKB-ARBA"/>
</dbReference>
<dbReference type="EC" id="2.1.1.223" evidence="2"/>
<dbReference type="KEGG" id="ttk:TST_0850"/>
<keyword evidence="2" id="KW-0489">Methyltransferase</keyword>
<dbReference type="GO" id="GO:0008757">
    <property type="term" value="F:S-adenosylmethionine-dependent methyltransferase activity"/>
    <property type="evidence" value="ECO:0007669"/>
    <property type="project" value="UniProtKB-ARBA"/>
</dbReference>
<feature type="domain" description="Methyltransferase" evidence="1">
    <location>
        <begin position="45"/>
        <end position="161"/>
    </location>
</feature>
<dbReference type="PANTHER" id="PTHR47739">
    <property type="entry name" value="TRNA1(VAL) (ADENINE(37)-N6)-METHYLTRANSFERASE"/>
    <property type="match status" value="1"/>
</dbReference>
<dbReference type="Gene3D" id="3.40.50.150">
    <property type="entry name" value="Vaccinia Virus protein VP39"/>
    <property type="match status" value="1"/>
</dbReference>
<evidence type="ECO:0000313" key="3">
    <source>
        <dbReference type="Proteomes" id="UP000063234"/>
    </source>
</evidence>
<evidence type="ECO:0000259" key="1">
    <source>
        <dbReference type="Pfam" id="PF13847"/>
    </source>
</evidence>
<gene>
    <name evidence="2" type="primary">yfiC</name>
    <name evidence="2" type="ORF">TST_0850</name>
</gene>
<dbReference type="InterPro" id="IPR029063">
    <property type="entry name" value="SAM-dependent_MTases_sf"/>
</dbReference>
<dbReference type="Pfam" id="PF13847">
    <property type="entry name" value="Methyltransf_31"/>
    <property type="match status" value="1"/>
</dbReference>
<dbReference type="AlphaFoldDB" id="A0A0S3QTI3"/>
<reference evidence="3" key="1">
    <citation type="journal article" date="2018" name="Science">
        <title>A primordial and reversible TCA cycle in a facultatively chemolithoautotrophic thermophile.</title>
        <authorList>
            <person name="Nunoura T."/>
            <person name="Chikaraishi Y."/>
            <person name="Izaki R."/>
            <person name="Suwa T."/>
            <person name="Sato T."/>
            <person name="Harada T."/>
            <person name="Mori K."/>
            <person name="Kato Y."/>
            <person name="Miyazaki M."/>
            <person name="Shimamura S."/>
            <person name="Yanagawa K."/>
            <person name="Shuto A."/>
            <person name="Ohkouchi N."/>
            <person name="Fujita N."/>
            <person name="Takaki Y."/>
            <person name="Atomi H."/>
            <person name="Takai K."/>
        </authorList>
    </citation>
    <scope>NUCLEOTIDE SEQUENCE [LARGE SCALE GENOMIC DNA]</scope>
    <source>
        <strain evidence="3">DSM 17441 / JCM 13301 / NBRC 103674 / ABI70S6</strain>
    </source>
</reference>
<dbReference type="GO" id="GO:0003676">
    <property type="term" value="F:nucleic acid binding"/>
    <property type="evidence" value="ECO:0007669"/>
    <property type="project" value="InterPro"/>
</dbReference>
<dbReference type="CDD" id="cd02440">
    <property type="entry name" value="AdoMet_MTases"/>
    <property type="match status" value="1"/>
</dbReference>
<keyword evidence="3" id="KW-1185">Reference proteome</keyword>
<dbReference type="Proteomes" id="UP000063234">
    <property type="component" value="Chromosome"/>
</dbReference>
<accession>A0A0S3QTI3</accession>
<dbReference type="SUPFAM" id="SSF53335">
    <property type="entry name" value="S-adenosyl-L-methionine-dependent methyltransferases"/>
    <property type="match status" value="1"/>
</dbReference>
<name>A0A0S3QTI3_THET7</name>
<dbReference type="OrthoDB" id="9777257at2"/>
<organism evidence="2 3">
    <name type="scientific">Thermosulfidibacter takaii (strain DSM 17441 / JCM 13301 / NBRC 103674 / ABI70S6)</name>
    <dbReference type="NCBI Taxonomy" id="1298851"/>
    <lineage>
        <taxon>Bacteria</taxon>
        <taxon>Pseudomonadati</taxon>
        <taxon>Thermosulfidibacterota</taxon>
        <taxon>Thermosulfidibacteria</taxon>
        <taxon>Thermosulfidibacterales</taxon>
        <taxon>Thermosulfidibacteraceae</taxon>
    </lineage>
</organism>
<proteinExistence type="predicted"/>
<dbReference type="RefSeq" id="WP_068549647.1">
    <property type="nucleotide sequence ID" value="NZ_AP013035.1"/>
</dbReference>
<dbReference type="EMBL" id="AP013035">
    <property type="protein sequence ID" value="BAT71650.1"/>
    <property type="molecule type" value="Genomic_DNA"/>
</dbReference>
<dbReference type="InterPro" id="IPR025714">
    <property type="entry name" value="Methyltranfer_dom"/>
</dbReference>
<dbReference type="PROSITE" id="PS00092">
    <property type="entry name" value="N6_MTASE"/>
    <property type="match status" value="1"/>
</dbReference>
<dbReference type="STRING" id="1298851.TST_0850"/>
<dbReference type="InterPro" id="IPR002052">
    <property type="entry name" value="DNA_methylase_N6_adenine_CS"/>
</dbReference>